<dbReference type="RefSeq" id="WP_143153143.1">
    <property type="nucleotide sequence ID" value="NZ_FQUX01000002.1"/>
</dbReference>
<dbReference type="OrthoDB" id="1357763at2"/>
<dbReference type="InterPro" id="IPR001466">
    <property type="entry name" value="Beta-lactam-related"/>
</dbReference>
<gene>
    <name evidence="2" type="ORF">SAMN03080594_102259</name>
</gene>
<evidence type="ECO:0000259" key="1">
    <source>
        <dbReference type="Pfam" id="PF00144"/>
    </source>
</evidence>
<dbReference type="Proteomes" id="UP000184406">
    <property type="component" value="Unassembled WGS sequence"/>
</dbReference>
<name>A0A1M4Y000_9FLAO</name>
<dbReference type="Gene3D" id="3.40.710.10">
    <property type="entry name" value="DD-peptidase/beta-lactamase superfamily"/>
    <property type="match status" value="1"/>
</dbReference>
<dbReference type="SUPFAM" id="SSF56601">
    <property type="entry name" value="beta-lactamase/transpeptidase-like"/>
    <property type="match status" value="1"/>
</dbReference>
<dbReference type="EMBL" id="FQUX01000002">
    <property type="protein sequence ID" value="SHE98916.1"/>
    <property type="molecule type" value="Genomic_DNA"/>
</dbReference>
<evidence type="ECO:0000313" key="3">
    <source>
        <dbReference type="Proteomes" id="UP000184406"/>
    </source>
</evidence>
<protein>
    <submittedName>
        <fullName evidence="2">CubicO group peptidase, beta-lactamase class C family</fullName>
    </submittedName>
</protein>
<dbReference type="InterPro" id="IPR050491">
    <property type="entry name" value="AmpC-like"/>
</dbReference>
<dbReference type="PANTHER" id="PTHR46825">
    <property type="entry name" value="D-ALANYL-D-ALANINE-CARBOXYPEPTIDASE/ENDOPEPTIDASE AMPH"/>
    <property type="match status" value="1"/>
</dbReference>
<reference evidence="3" key="1">
    <citation type="submission" date="2016-11" db="EMBL/GenBank/DDBJ databases">
        <authorList>
            <person name="Varghese N."/>
            <person name="Submissions S."/>
        </authorList>
    </citation>
    <scope>NUCLEOTIDE SEQUENCE [LARGE SCALE GENOMIC DNA]</scope>
    <source>
        <strain evidence="3">DSM 17539</strain>
    </source>
</reference>
<feature type="domain" description="Beta-lactamase-related" evidence="1">
    <location>
        <begin position="377"/>
        <end position="666"/>
    </location>
</feature>
<dbReference type="PANTHER" id="PTHR46825:SF9">
    <property type="entry name" value="BETA-LACTAMASE-RELATED DOMAIN-CONTAINING PROTEIN"/>
    <property type="match status" value="1"/>
</dbReference>
<dbReference type="InterPro" id="IPR012338">
    <property type="entry name" value="Beta-lactam/transpept-like"/>
</dbReference>
<dbReference type="Gene3D" id="2.60.40.1190">
    <property type="match status" value="1"/>
</dbReference>
<sequence>MMQAITLFTIVLTLVLSDVNCKITQDLGSQVQEGVVYALPILKSTIDGNLDDWPQTIKWNPISRPLKNPEAVDTSRKARFKVAYDTDSNKLLVAVEYFDMYRLVSDSLSNASQDVHILYVDQDRDFGGSAVMHHYANERIVKTGDTDNPRLKEVEPLTSANIISKTRLEGNKVTIEYEVELTAPIKIGHAVGLGHLIVDFNKDNTNEYIVWTKGGSKNYTSESMGTLVFADIGYLDKMGKLQGKIKKPINGAFEIPKYLRIKSLDNVKKWFDVVVDSMGKYRAQLSLGKYTIIPFSNFTSKGEQKKATDIRWIKWDKTLSYSEVLVKRNEEAQLEGPELDLKTLNEPKYPLSLLLDEKNYNKTVIKEELVRYMEYFEIPGVSLAIIKNGEVKDTLILGKANASNGTPLNDKSLFEAASISKPILAFAVMRLVDKGIIDLDEPLYKTLIHPDLEEDPNMKLITARHVLNHTTGFPNWPGENANNKLSINFTHGTSYSYSGAGFEYLKEVIIIKTDRDISSILKEEVLDVFNMKNTYFEENDYLKEHKVHGHLDGNPTRRDFMENAEVASSMHINAAELAKFFIGIRNRKGLLPETYNAYLEFDTRTYSEWEDKTGWKSWMGLGIFLQKTPLGTIFGHSGNNGDFTCISAYFDKQDVGFVLMTNSNKGGVLLNLLNVC</sequence>
<organism evidence="2 3">
    <name type="scientific">Arenibacter palladensis</name>
    <dbReference type="NCBI Taxonomy" id="237373"/>
    <lineage>
        <taxon>Bacteria</taxon>
        <taxon>Pseudomonadati</taxon>
        <taxon>Bacteroidota</taxon>
        <taxon>Flavobacteriia</taxon>
        <taxon>Flavobacteriales</taxon>
        <taxon>Flavobacteriaceae</taxon>
        <taxon>Arenibacter</taxon>
    </lineage>
</organism>
<dbReference type="AlphaFoldDB" id="A0A1M4Y000"/>
<dbReference type="SUPFAM" id="SSF49344">
    <property type="entry name" value="CBD9-like"/>
    <property type="match status" value="1"/>
</dbReference>
<dbReference type="Pfam" id="PF00144">
    <property type="entry name" value="Beta-lactamase"/>
    <property type="match status" value="1"/>
</dbReference>
<proteinExistence type="predicted"/>
<keyword evidence="3" id="KW-1185">Reference proteome</keyword>
<accession>A0A1M4Y000</accession>
<evidence type="ECO:0000313" key="2">
    <source>
        <dbReference type="EMBL" id="SHE98916.1"/>
    </source>
</evidence>